<sequence length="290" mass="33620">MENPPDQNELDPSVVTMTLKVDQVFWGSRLLMPEKENELILTFRKVGETNSKGLINLFQDESNPQQPRLELVQLILDKTDTFETSVLEQIDITSVRYTPTPDIPRYPHVLIIHLNFSISYALFEKYFPKQFECFKRARELDYLNSPLFSEYLVFIINPNEILVERSTCPPIEQTWTNLVEGVGNNCACHQGKEIINYGFSDIGLPMTADDFELVKEELGLVAAETDIIYDRVKNLKLWKFELDPIVELAMEIVVTHLRKKNTNARRDAERGDPRKCNWELVRMIQSPNPI</sequence>
<dbReference type="Proteomes" id="UP000095282">
    <property type="component" value="Unplaced"/>
</dbReference>
<organism evidence="1 2">
    <name type="scientific">Caenorhabditis tropicalis</name>
    <dbReference type="NCBI Taxonomy" id="1561998"/>
    <lineage>
        <taxon>Eukaryota</taxon>
        <taxon>Metazoa</taxon>
        <taxon>Ecdysozoa</taxon>
        <taxon>Nematoda</taxon>
        <taxon>Chromadorea</taxon>
        <taxon>Rhabditida</taxon>
        <taxon>Rhabditina</taxon>
        <taxon>Rhabditomorpha</taxon>
        <taxon>Rhabditoidea</taxon>
        <taxon>Rhabditidae</taxon>
        <taxon>Peloderinae</taxon>
        <taxon>Caenorhabditis</taxon>
    </lineage>
</organism>
<accession>A0A1I7TLT2</accession>
<reference evidence="2" key="1">
    <citation type="submission" date="2016-11" db="UniProtKB">
        <authorList>
            <consortium name="WormBaseParasite"/>
        </authorList>
    </citation>
    <scope>IDENTIFICATION</scope>
</reference>
<dbReference type="WBParaSite" id="Csp11.Scaffold628.g7186.t1">
    <property type="protein sequence ID" value="Csp11.Scaffold628.g7186.t1"/>
    <property type="gene ID" value="Csp11.Scaffold628.g7186"/>
</dbReference>
<dbReference type="AlphaFoldDB" id="A0A1I7TLT2"/>
<name>A0A1I7TLT2_9PELO</name>
<evidence type="ECO:0000313" key="1">
    <source>
        <dbReference type="Proteomes" id="UP000095282"/>
    </source>
</evidence>
<proteinExistence type="predicted"/>
<protein>
    <submittedName>
        <fullName evidence="2">BTB domain-containing protein</fullName>
    </submittedName>
</protein>
<keyword evidence="1" id="KW-1185">Reference proteome</keyword>
<evidence type="ECO:0000313" key="2">
    <source>
        <dbReference type="WBParaSite" id="Csp11.Scaffold628.g7186.t1"/>
    </source>
</evidence>